<keyword evidence="3" id="KW-1185">Reference proteome</keyword>
<feature type="chain" id="PRO_5023886277" description="Knottin scorpion toxin-like domain-containing protein" evidence="1">
    <location>
        <begin position="26"/>
        <end position="77"/>
    </location>
</feature>
<protein>
    <recommendedName>
        <fullName evidence="4">Knottin scorpion toxin-like domain-containing protein</fullName>
    </recommendedName>
</protein>
<reference evidence="2 3" key="1">
    <citation type="journal article" date="2019" name="Sci. Rep.">
        <title>A high-quality genome of Eragrostis curvula grass provides insights into Poaceae evolution and supports new strategies to enhance forage quality.</title>
        <authorList>
            <person name="Carballo J."/>
            <person name="Santos B.A.C.M."/>
            <person name="Zappacosta D."/>
            <person name="Garbus I."/>
            <person name="Selva J.P."/>
            <person name="Gallo C.A."/>
            <person name="Diaz A."/>
            <person name="Albertini E."/>
            <person name="Caccamo M."/>
            <person name="Echenique V."/>
        </authorList>
    </citation>
    <scope>NUCLEOTIDE SEQUENCE [LARGE SCALE GENOMIC DNA]</scope>
    <source>
        <strain evidence="3">cv. Victoria</strain>
        <tissue evidence="2">Leaf</tissue>
    </source>
</reference>
<dbReference type="Proteomes" id="UP000324897">
    <property type="component" value="Chromosome 7"/>
</dbReference>
<accession>A0A5J9U6H6</accession>
<dbReference type="EMBL" id="RWGY01000029">
    <property type="protein sequence ID" value="TVU19253.1"/>
    <property type="molecule type" value="Genomic_DNA"/>
</dbReference>
<dbReference type="OrthoDB" id="667443at2759"/>
<proteinExistence type="predicted"/>
<sequence>MNAKHATVCCLLLLLVLDAVPASNAGCAYRAPYIPFCKEWLCKVECWTEAKVYGAKVAEHKCMRGGIKGWCSCKFCQ</sequence>
<comment type="caution">
    <text evidence="2">The sequence shown here is derived from an EMBL/GenBank/DDBJ whole genome shotgun (WGS) entry which is preliminary data.</text>
</comment>
<keyword evidence="1" id="KW-0732">Signal</keyword>
<organism evidence="2 3">
    <name type="scientific">Eragrostis curvula</name>
    <name type="common">weeping love grass</name>
    <dbReference type="NCBI Taxonomy" id="38414"/>
    <lineage>
        <taxon>Eukaryota</taxon>
        <taxon>Viridiplantae</taxon>
        <taxon>Streptophyta</taxon>
        <taxon>Embryophyta</taxon>
        <taxon>Tracheophyta</taxon>
        <taxon>Spermatophyta</taxon>
        <taxon>Magnoliopsida</taxon>
        <taxon>Liliopsida</taxon>
        <taxon>Poales</taxon>
        <taxon>Poaceae</taxon>
        <taxon>PACMAD clade</taxon>
        <taxon>Chloridoideae</taxon>
        <taxon>Eragrostideae</taxon>
        <taxon>Eragrostidinae</taxon>
        <taxon>Eragrostis</taxon>
    </lineage>
</organism>
<gene>
    <name evidence="2" type="ORF">EJB05_35392</name>
</gene>
<name>A0A5J9U6H6_9POAL</name>
<feature type="signal peptide" evidence="1">
    <location>
        <begin position="1"/>
        <end position="25"/>
    </location>
</feature>
<evidence type="ECO:0000313" key="3">
    <source>
        <dbReference type="Proteomes" id="UP000324897"/>
    </source>
</evidence>
<dbReference type="AlphaFoldDB" id="A0A5J9U6H6"/>
<evidence type="ECO:0008006" key="4">
    <source>
        <dbReference type="Google" id="ProtNLM"/>
    </source>
</evidence>
<evidence type="ECO:0000313" key="2">
    <source>
        <dbReference type="EMBL" id="TVU19253.1"/>
    </source>
</evidence>
<dbReference type="Gramene" id="TVU19253">
    <property type="protein sequence ID" value="TVU19253"/>
    <property type="gene ID" value="EJB05_35392"/>
</dbReference>
<evidence type="ECO:0000256" key="1">
    <source>
        <dbReference type="SAM" id="SignalP"/>
    </source>
</evidence>